<name>A0ACC2V5S7_9TREE</name>
<sequence>MVAGMPEGSAWVGVEGDSYGFGEGSAAAVGKAFTGSPEGEGDTGGEGDADDGSCPESSPFERVGESRLRACGAYVLGTVRNEPLLLSLLIPLPLAVLFGTGWRDAGRRDRDGGSKYR</sequence>
<evidence type="ECO:0000313" key="2">
    <source>
        <dbReference type="Proteomes" id="UP001241377"/>
    </source>
</evidence>
<dbReference type="EMBL" id="JASBWR010000114">
    <property type="protein sequence ID" value="KAJ9094201.1"/>
    <property type="molecule type" value="Genomic_DNA"/>
</dbReference>
<reference evidence="1" key="1">
    <citation type="submission" date="2023-04" db="EMBL/GenBank/DDBJ databases">
        <title>Draft Genome sequencing of Naganishia species isolated from polar environments using Oxford Nanopore Technology.</title>
        <authorList>
            <person name="Leo P."/>
            <person name="Venkateswaran K."/>
        </authorList>
    </citation>
    <scope>NUCLEOTIDE SEQUENCE</scope>
    <source>
        <strain evidence="1">MNA-CCFEE 5261</strain>
    </source>
</reference>
<comment type="caution">
    <text evidence="1">The sequence shown here is derived from an EMBL/GenBank/DDBJ whole genome shotgun (WGS) entry which is preliminary data.</text>
</comment>
<gene>
    <name evidence="1" type="ORF">QFC19_008053</name>
</gene>
<proteinExistence type="predicted"/>
<accession>A0ACC2V5S7</accession>
<evidence type="ECO:0000313" key="1">
    <source>
        <dbReference type="EMBL" id="KAJ9094201.1"/>
    </source>
</evidence>
<protein>
    <submittedName>
        <fullName evidence="1">Uncharacterized protein</fullName>
    </submittedName>
</protein>
<dbReference type="Proteomes" id="UP001241377">
    <property type="component" value="Unassembled WGS sequence"/>
</dbReference>
<organism evidence="1 2">
    <name type="scientific">Naganishia cerealis</name>
    <dbReference type="NCBI Taxonomy" id="610337"/>
    <lineage>
        <taxon>Eukaryota</taxon>
        <taxon>Fungi</taxon>
        <taxon>Dikarya</taxon>
        <taxon>Basidiomycota</taxon>
        <taxon>Agaricomycotina</taxon>
        <taxon>Tremellomycetes</taxon>
        <taxon>Filobasidiales</taxon>
        <taxon>Filobasidiaceae</taxon>
        <taxon>Naganishia</taxon>
    </lineage>
</organism>
<keyword evidence="2" id="KW-1185">Reference proteome</keyword>